<keyword evidence="6" id="KW-0256">Endoplasmic reticulum</keyword>
<keyword evidence="8 12" id="KW-0472">Membrane</keyword>
<comment type="similarity">
    <text evidence="2">Belongs to the TMEM214 family.</text>
</comment>
<evidence type="ECO:0000256" key="7">
    <source>
        <dbReference type="ARBA" id="ARBA00022989"/>
    </source>
</evidence>
<proteinExistence type="inferred from homology"/>
<feature type="compositionally biased region" description="Polar residues" evidence="11">
    <location>
        <begin position="66"/>
        <end position="84"/>
    </location>
</feature>
<sequence length="686" mass="78946">MNMASVSQWEVVGKSKPKKANPGSQNLSKTQKKHLIDKMPRIEAFAPVKEDKTIYSAFLEKEQQQNEKNSANKLQTNGPSSNNTKKPIVPKKKKSELDHKKHDKSIPLDIAFSQVDHRELENILSMSKARFPENQDIWLKDLASWLNVKLEKVKDADNSFTFKGKTPGYPFEALPQSSQKVLNSVVKKFSNQSLDNLFDYCIQMMLDQSKDLSTMGFRIFLQLLAHHKPEIVLGKMHQYLELLKTHQNRPSHCLSILWAVGQCGIKNLKSGLKVWLDLMLPALEIRQVAHYPVEYLEQLLGSHKNVSNAYGTVSTREYFQILDIVFSPSFNLSGDLRKRLIALYPHIKELAFGETPSQSLRLFFPSYLARFNSSLNPALKSELLDSMVKCLTTDKQSFSVWCQLYTKHLTSSGHLLEHINHEWFQLAPLFDKKLLRETVRSFSVTNDELETQGCINKDGLGLCQAATKELTGKMTKSSFPWGLFIFFLVSVVASIVVFDIWSSPNLHSSRTVRFLEHYGILTILEQAWGRVHTFITIAADWLKINCPVYYAYVRDTVGPFLAYIWIAIKDFLVATEVTTRPHRAWVADKSFSFYHWVYELSPETWTWCYDVSILTWDAIKDYTLWIWKHSVHLAQASWHWITEHLLVGTLSKDSLKATANWSISQVQTSFEVFWAWCNANVFTFVK</sequence>
<feature type="region of interest" description="Disordered" evidence="11">
    <location>
        <begin position="57"/>
        <end position="100"/>
    </location>
</feature>
<evidence type="ECO:0000256" key="9">
    <source>
        <dbReference type="ARBA" id="ARBA00023180"/>
    </source>
</evidence>
<accession>A0AAV2I8T5</accession>
<evidence type="ECO:0000256" key="2">
    <source>
        <dbReference type="ARBA" id="ARBA00007984"/>
    </source>
</evidence>
<evidence type="ECO:0000313" key="14">
    <source>
        <dbReference type="Proteomes" id="UP001497497"/>
    </source>
</evidence>
<gene>
    <name evidence="13" type="ORF">GSLYS_00016739001</name>
</gene>
<keyword evidence="14" id="KW-1185">Reference proteome</keyword>
<keyword evidence="9" id="KW-0325">Glycoprotein</keyword>
<feature type="transmembrane region" description="Helical" evidence="12">
    <location>
        <begin position="479"/>
        <end position="501"/>
    </location>
</feature>
<reference evidence="13 14" key="1">
    <citation type="submission" date="2024-04" db="EMBL/GenBank/DDBJ databases">
        <authorList>
            <consortium name="Genoscope - CEA"/>
            <person name="William W."/>
        </authorList>
    </citation>
    <scope>NUCLEOTIDE SEQUENCE [LARGE SCALE GENOMIC DNA]</scope>
</reference>
<name>A0AAV2I8T5_LYMST</name>
<evidence type="ECO:0000256" key="3">
    <source>
        <dbReference type="ARBA" id="ARBA00011720"/>
    </source>
</evidence>
<comment type="function">
    <text evidence="10">Critical mediator, in cooperation with CASP4, of endoplasmic reticulum-stress induced apoptosis. Required or the activation of CASP4 following endoplasmic reticulum stress.</text>
</comment>
<keyword evidence="4 12" id="KW-0812">Transmembrane</keyword>
<dbReference type="GO" id="GO:0006915">
    <property type="term" value="P:apoptotic process"/>
    <property type="evidence" value="ECO:0007669"/>
    <property type="project" value="UniProtKB-KW"/>
</dbReference>
<evidence type="ECO:0000256" key="4">
    <source>
        <dbReference type="ARBA" id="ARBA00022692"/>
    </source>
</evidence>
<dbReference type="GO" id="GO:0005794">
    <property type="term" value="C:Golgi apparatus"/>
    <property type="evidence" value="ECO:0007669"/>
    <property type="project" value="TreeGrafter"/>
</dbReference>
<evidence type="ECO:0000256" key="12">
    <source>
        <dbReference type="SAM" id="Phobius"/>
    </source>
</evidence>
<dbReference type="PANTHER" id="PTHR13448:SF0">
    <property type="entry name" value="TRANSMEMBRANE PROTEIN 214"/>
    <property type="match status" value="1"/>
</dbReference>
<evidence type="ECO:0000256" key="8">
    <source>
        <dbReference type="ARBA" id="ARBA00023136"/>
    </source>
</evidence>
<evidence type="ECO:0000313" key="13">
    <source>
        <dbReference type="EMBL" id="CAL1543205.1"/>
    </source>
</evidence>
<dbReference type="EMBL" id="CAXITT010000533">
    <property type="protein sequence ID" value="CAL1543205.1"/>
    <property type="molecule type" value="Genomic_DNA"/>
</dbReference>
<feature type="region of interest" description="Disordered" evidence="11">
    <location>
        <begin position="1"/>
        <end position="38"/>
    </location>
</feature>
<comment type="subunit">
    <text evidence="3">Constitutively interacts with CASP4; required for the localization of procaspase 4 to the ER.</text>
</comment>
<comment type="caution">
    <text evidence="13">The sequence shown here is derived from an EMBL/GenBank/DDBJ whole genome shotgun (WGS) entry which is preliminary data.</text>
</comment>
<protein>
    <recommendedName>
        <fullName evidence="15">Transmembrane protein 214</fullName>
    </recommendedName>
</protein>
<keyword evidence="7 12" id="KW-1133">Transmembrane helix</keyword>
<evidence type="ECO:0000256" key="10">
    <source>
        <dbReference type="ARBA" id="ARBA00024938"/>
    </source>
</evidence>
<dbReference type="Proteomes" id="UP001497497">
    <property type="component" value="Unassembled WGS sequence"/>
</dbReference>
<dbReference type="AlphaFoldDB" id="A0AAV2I8T5"/>
<dbReference type="GO" id="GO:0005789">
    <property type="term" value="C:endoplasmic reticulum membrane"/>
    <property type="evidence" value="ECO:0007669"/>
    <property type="project" value="UniProtKB-SubCell"/>
</dbReference>
<comment type="subcellular location">
    <subcellularLocation>
        <location evidence="1">Endoplasmic reticulum membrane</location>
        <topology evidence="1">Multi-pass membrane protein</topology>
    </subcellularLocation>
</comment>
<dbReference type="PANTHER" id="PTHR13448">
    <property type="entry name" value="TRANSMEMBRANE PROTEIN 214"/>
    <property type="match status" value="1"/>
</dbReference>
<dbReference type="Pfam" id="PF10151">
    <property type="entry name" value="TMEM214"/>
    <property type="match status" value="1"/>
</dbReference>
<evidence type="ECO:0000256" key="11">
    <source>
        <dbReference type="SAM" id="MobiDB-lite"/>
    </source>
</evidence>
<evidence type="ECO:0000256" key="1">
    <source>
        <dbReference type="ARBA" id="ARBA00004477"/>
    </source>
</evidence>
<dbReference type="InterPro" id="IPR019308">
    <property type="entry name" value="TMEM214"/>
</dbReference>
<evidence type="ECO:0000256" key="5">
    <source>
        <dbReference type="ARBA" id="ARBA00022703"/>
    </source>
</evidence>
<evidence type="ECO:0008006" key="15">
    <source>
        <dbReference type="Google" id="ProtNLM"/>
    </source>
</evidence>
<evidence type="ECO:0000256" key="6">
    <source>
        <dbReference type="ARBA" id="ARBA00022824"/>
    </source>
</evidence>
<keyword evidence="5" id="KW-0053">Apoptosis</keyword>
<organism evidence="13 14">
    <name type="scientific">Lymnaea stagnalis</name>
    <name type="common">Great pond snail</name>
    <name type="synonym">Helix stagnalis</name>
    <dbReference type="NCBI Taxonomy" id="6523"/>
    <lineage>
        <taxon>Eukaryota</taxon>
        <taxon>Metazoa</taxon>
        <taxon>Spiralia</taxon>
        <taxon>Lophotrochozoa</taxon>
        <taxon>Mollusca</taxon>
        <taxon>Gastropoda</taxon>
        <taxon>Heterobranchia</taxon>
        <taxon>Euthyneura</taxon>
        <taxon>Panpulmonata</taxon>
        <taxon>Hygrophila</taxon>
        <taxon>Lymnaeoidea</taxon>
        <taxon>Lymnaeidae</taxon>
        <taxon>Lymnaea</taxon>
    </lineage>
</organism>